<dbReference type="EMBL" id="JBCLVG010000001">
    <property type="protein sequence ID" value="MEN1945056.1"/>
    <property type="molecule type" value="Genomic_DNA"/>
</dbReference>
<dbReference type="Gene3D" id="2.60.420.10">
    <property type="entry name" value="Maltose phosphorylase, domain 3"/>
    <property type="match status" value="1"/>
</dbReference>
<accession>A0ABU9W1H2</accession>
<dbReference type="InterPro" id="IPR012341">
    <property type="entry name" value="6hp_glycosidase-like_sf"/>
</dbReference>
<dbReference type="Gene3D" id="1.50.10.10">
    <property type="match status" value="1"/>
</dbReference>
<dbReference type="InterPro" id="IPR035398">
    <property type="entry name" value="Bac_rhamnosid_C"/>
</dbReference>
<evidence type="ECO:0000313" key="9">
    <source>
        <dbReference type="Proteomes" id="UP001425155"/>
    </source>
</evidence>
<dbReference type="Pfam" id="PF17389">
    <property type="entry name" value="Bac_rhamnosid6H"/>
    <property type="match status" value="1"/>
</dbReference>
<dbReference type="InterPro" id="IPR035396">
    <property type="entry name" value="Bac_rhamnosid6H"/>
</dbReference>
<feature type="domain" description="Alpha-L-rhamnosidase concanavalin-like" evidence="4">
    <location>
        <begin position="321"/>
        <end position="417"/>
    </location>
</feature>
<evidence type="ECO:0000256" key="3">
    <source>
        <dbReference type="ARBA" id="ARBA00022801"/>
    </source>
</evidence>
<dbReference type="InterPro" id="IPR013737">
    <property type="entry name" value="Bac_rhamnosid_N"/>
</dbReference>
<name>A0ABU9W1H2_9MICO</name>
<gene>
    <name evidence="8" type="ORF">WJX64_00695</name>
</gene>
<evidence type="ECO:0000256" key="1">
    <source>
        <dbReference type="ARBA" id="ARBA00001445"/>
    </source>
</evidence>
<dbReference type="PANTHER" id="PTHR33307:SF6">
    <property type="entry name" value="ALPHA-RHAMNOSIDASE (EUROFUNG)-RELATED"/>
    <property type="match status" value="1"/>
</dbReference>
<dbReference type="Pfam" id="PF08531">
    <property type="entry name" value="Bac_rhamnosid_N"/>
    <property type="match status" value="1"/>
</dbReference>
<comment type="catalytic activity">
    <reaction evidence="1">
        <text>Hydrolysis of terminal non-reducing alpha-L-rhamnose residues in alpha-L-rhamnosides.</text>
        <dbReference type="EC" id="3.2.1.40"/>
    </reaction>
</comment>
<feature type="domain" description="Bacterial alpha-L-rhamnosidase N-terminal" evidence="5">
    <location>
        <begin position="141"/>
        <end position="309"/>
    </location>
</feature>
<dbReference type="Proteomes" id="UP001425155">
    <property type="component" value="Unassembled WGS sequence"/>
</dbReference>
<feature type="domain" description="Alpha-L-rhamnosidase C-terminal" evidence="7">
    <location>
        <begin position="771"/>
        <end position="841"/>
    </location>
</feature>
<keyword evidence="9" id="KW-1185">Reference proteome</keyword>
<dbReference type="InterPro" id="IPR008902">
    <property type="entry name" value="Rhamnosid_concanavalin"/>
</dbReference>
<dbReference type="InterPro" id="IPR013783">
    <property type="entry name" value="Ig-like_fold"/>
</dbReference>
<dbReference type="Pfam" id="PF25788">
    <property type="entry name" value="Ig_Rha78A_N"/>
    <property type="match status" value="1"/>
</dbReference>
<feature type="domain" description="Alpha-L-rhamnosidase six-hairpin glycosidase" evidence="6">
    <location>
        <begin position="422"/>
        <end position="769"/>
    </location>
</feature>
<dbReference type="Pfam" id="PF05592">
    <property type="entry name" value="Bac_rhamnosid"/>
    <property type="match status" value="1"/>
</dbReference>
<dbReference type="EC" id="3.2.1.40" evidence="2"/>
<dbReference type="Pfam" id="PF17390">
    <property type="entry name" value="Bac_rhamnosid_C"/>
    <property type="match status" value="1"/>
</dbReference>
<reference evidence="8 9" key="1">
    <citation type="submission" date="2024-03" db="EMBL/GenBank/DDBJ databases">
        <title>YIM 134122 draft genome.</title>
        <authorList>
            <person name="Zuo S."/>
            <person name="Xiong L."/>
        </authorList>
    </citation>
    <scope>NUCLEOTIDE SEQUENCE [LARGE SCALE GENOMIC DNA]</scope>
    <source>
        <strain evidence="8 9">YIM 134122</strain>
    </source>
</reference>
<keyword evidence="3 8" id="KW-0378">Hydrolase</keyword>
<evidence type="ECO:0000313" key="8">
    <source>
        <dbReference type="EMBL" id="MEN1945056.1"/>
    </source>
</evidence>
<comment type="caution">
    <text evidence="8">The sequence shown here is derived from an EMBL/GenBank/DDBJ whole genome shotgun (WGS) entry which is preliminary data.</text>
</comment>
<dbReference type="SUPFAM" id="SSF48208">
    <property type="entry name" value="Six-hairpin glycosidases"/>
    <property type="match status" value="1"/>
</dbReference>
<evidence type="ECO:0000256" key="2">
    <source>
        <dbReference type="ARBA" id="ARBA00012652"/>
    </source>
</evidence>
<sequence>MSYTTDLRVEHREDGFGIGVPEPRLSWTIVDAPHGVAQAAYDIEIVRSHGAAVATRVLSDLSVLVPWVGEPLISRETADVRVRARLDDGRVTNWSRSLRIEAGLLQPADWAVDFVSPSLEAPHPSARPAYLLRSEFTVDEAVRAARIYATAHGVFDLEVNGRTGSEILSPGWSSYRHRLRYRTVDVTEMIQPGANALGVWLADGWFRGRLGFNGGLWDNYGSDVSLLLQLEITDDEGTRSVPLSWTWAESPITATGLYEGEQHDHRLAIDGWSTAGPARGDWTAATTVNLDEFSHRLEAPTGPPVRVTETLIPISIERRTNGRLRLDFGQNISGRIGFEVTAPAGHRIELHHAEVLEDDELAVRPLRTATSVDVYISAGGRGERWMPRFTLHGFRFAEVVGWPEDQDPAALFASVVHSDMTRTGWFSSSNEMLDRFHENVVWSMRDNFVDLPTDCPQRDERLGWSGDIQVFAPTAAYLYDSIGVLTNWLRDLAAEQVEHGSVLNFHPWIDCGFPKDPAAAWGDAAVIVPWVLYQRTGDRGLLAEQFASMRAWVDQVTELADSSGLWDTGFQLGDWLDPAAPPERPGDSATDAYLVATAHYARSAAIVAETAGVLGDTLSRQRYTVVAERARSAFQHVYVAPGGRVVSDTVTSLAIAIAFDLLANDEQRDAAGRRLSELVQNGGYLIQTGFVGTPIVCDALAQTGHMDDAYHLLLQTEAPSWLYAVTMGATTVWERWDSMRPDGSLNPGEMTSFNHYALGAVADFMHRRIGGLEPIEPGYRRVRIAPQPGGKLTHAAAEHLSPYGLISTRWNRQDGLLTVHVTIPTGVTADVVLPGADAQIVHAGSHTFTAPIRRSEDDPSAPRRWNIHNPEERRQMIESGLAS</sequence>
<dbReference type="PANTHER" id="PTHR33307">
    <property type="entry name" value="ALPHA-RHAMNOSIDASE (EUROFUNG)"/>
    <property type="match status" value="1"/>
</dbReference>
<evidence type="ECO:0000259" key="6">
    <source>
        <dbReference type="Pfam" id="PF17389"/>
    </source>
</evidence>
<evidence type="ECO:0000259" key="4">
    <source>
        <dbReference type="Pfam" id="PF05592"/>
    </source>
</evidence>
<organism evidence="8 9">
    <name type="scientific">Leifsonia stereocauli</name>
    <dbReference type="NCBI Taxonomy" id="3134136"/>
    <lineage>
        <taxon>Bacteria</taxon>
        <taxon>Bacillati</taxon>
        <taxon>Actinomycetota</taxon>
        <taxon>Actinomycetes</taxon>
        <taxon>Micrococcales</taxon>
        <taxon>Microbacteriaceae</taxon>
        <taxon>Leifsonia</taxon>
    </lineage>
</organism>
<evidence type="ECO:0000259" key="5">
    <source>
        <dbReference type="Pfam" id="PF08531"/>
    </source>
</evidence>
<dbReference type="Gene3D" id="2.60.40.10">
    <property type="entry name" value="Immunoglobulins"/>
    <property type="match status" value="1"/>
</dbReference>
<dbReference type="Gene3D" id="2.60.120.260">
    <property type="entry name" value="Galactose-binding domain-like"/>
    <property type="match status" value="2"/>
</dbReference>
<dbReference type="InterPro" id="IPR016007">
    <property type="entry name" value="Alpha_rhamnosid"/>
</dbReference>
<dbReference type="PIRSF" id="PIRSF010631">
    <property type="entry name" value="A-rhamnsds"/>
    <property type="match status" value="1"/>
</dbReference>
<proteinExistence type="predicted"/>
<evidence type="ECO:0000259" key="7">
    <source>
        <dbReference type="Pfam" id="PF17390"/>
    </source>
</evidence>
<dbReference type="GO" id="GO:0016787">
    <property type="term" value="F:hydrolase activity"/>
    <property type="evidence" value="ECO:0007669"/>
    <property type="project" value="UniProtKB-KW"/>
</dbReference>
<protein>
    <recommendedName>
        <fullName evidence="2">alpha-L-rhamnosidase</fullName>
        <ecNumber evidence="2">3.2.1.40</ecNumber>
    </recommendedName>
</protein>
<dbReference type="InterPro" id="IPR008928">
    <property type="entry name" value="6-hairpin_glycosidase_sf"/>
</dbReference>
<dbReference type="RefSeq" id="WP_342110818.1">
    <property type="nucleotide sequence ID" value="NZ_JBCAUN010000001.1"/>
</dbReference>